<gene>
    <name evidence="1" type="ORF">NVS88_20775</name>
</gene>
<evidence type="ECO:0000313" key="1">
    <source>
        <dbReference type="EMBL" id="MDG3016992.1"/>
    </source>
</evidence>
<dbReference type="EMBL" id="JANRHA010000021">
    <property type="protein sequence ID" value="MDG3016992.1"/>
    <property type="molecule type" value="Genomic_DNA"/>
</dbReference>
<dbReference type="InterPro" id="IPR036291">
    <property type="entry name" value="NAD(P)-bd_dom_sf"/>
</dbReference>
<dbReference type="InterPro" id="IPR052184">
    <property type="entry name" value="SDR_enzymes"/>
</dbReference>
<proteinExistence type="predicted"/>
<dbReference type="Proteomes" id="UP001152755">
    <property type="component" value="Unassembled WGS sequence"/>
</dbReference>
<dbReference type="Gene3D" id="3.40.50.720">
    <property type="entry name" value="NAD(P)-binding Rossmann-like Domain"/>
    <property type="match status" value="1"/>
</dbReference>
<keyword evidence="2" id="KW-1185">Reference proteome</keyword>
<dbReference type="Pfam" id="PF00106">
    <property type="entry name" value="adh_short"/>
    <property type="match status" value="1"/>
</dbReference>
<dbReference type="PANTHER" id="PTHR45458:SF1">
    <property type="entry name" value="SHORT CHAIN DEHYDROGENASE"/>
    <property type="match status" value="1"/>
</dbReference>
<dbReference type="PANTHER" id="PTHR45458">
    <property type="entry name" value="SHORT-CHAIN DEHYDROGENASE/REDUCTASE SDR"/>
    <property type="match status" value="1"/>
</dbReference>
<organism evidence="1 2">
    <name type="scientific">Speluncibacter jeojiensis</name>
    <dbReference type="NCBI Taxonomy" id="2710754"/>
    <lineage>
        <taxon>Bacteria</taxon>
        <taxon>Bacillati</taxon>
        <taxon>Actinomycetota</taxon>
        <taxon>Actinomycetes</taxon>
        <taxon>Mycobacteriales</taxon>
        <taxon>Speluncibacteraceae</taxon>
        <taxon>Speluncibacter</taxon>
    </lineage>
</organism>
<dbReference type="InterPro" id="IPR002347">
    <property type="entry name" value="SDR_fam"/>
</dbReference>
<dbReference type="PRINTS" id="PR00081">
    <property type="entry name" value="GDHRDH"/>
</dbReference>
<reference evidence="1" key="1">
    <citation type="submission" date="2022-08" db="EMBL/GenBank/DDBJ databases">
        <title>Genome analysis of Corynebacteriales strain.</title>
        <authorList>
            <person name="Lee S.D."/>
        </authorList>
    </citation>
    <scope>NUCLEOTIDE SEQUENCE</scope>
    <source>
        <strain evidence="1">D3-21</strain>
    </source>
</reference>
<protein>
    <submittedName>
        <fullName evidence="1">SDR family oxidoreductase</fullName>
    </submittedName>
</protein>
<accession>A0A9X4M6N6</accession>
<name>A0A9X4M6N6_9ACTN</name>
<dbReference type="SUPFAM" id="SSF51735">
    <property type="entry name" value="NAD(P)-binding Rossmann-fold domains"/>
    <property type="match status" value="1"/>
</dbReference>
<dbReference type="AlphaFoldDB" id="A0A9X4M6N6"/>
<comment type="caution">
    <text evidence="1">The sequence shown here is derived from an EMBL/GenBank/DDBJ whole genome shotgun (WGS) entry which is preliminary data.</text>
</comment>
<dbReference type="GO" id="GO:0016616">
    <property type="term" value="F:oxidoreductase activity, acting on the CH-OH group of donors, NAD or NADP as acceptor"/>
    <property type="evidence" value="ECO:0007669"/>
    <property type="project" value="TreeGrafter"/>
</dbReference>
<sequence>MTESPHRPTALIVGASRALGLGLATELAHRGWTVIGTVRGAARTGLHDLADRCADRVEVEILDVTEPAQIVELRNRLDGRALDLLFVNAAVTRGNVPAADVPAEVFAEVMVTNALSPMRIIDSLRDLVPPSGTIGVMSSSQGSISLNTVGGQDVYRASKAALNQLMRSHAGRHADDPRTLLLLNPGHVQTDLGGQHAPLTIEDSIPGVVDTITAHHGDGGLHFLDYHNQTVPW</sequence>
<evidence type="ECO:0000313" key="2">
    <source>
        <dbReference type="Proteomes" id="UP001152755"/>
    </source>
</evidence>
<dbReference type="RefSeq" id="WP_332520757.1">
    <property type="nucleotide sequence ID" value="NZ_JANRHA010000021.1"/>
</dbReference>